<dbReference type="RefSeq" id="WP_011497676.1">
    <property type="nucleotide sequence ID" value="NC_007954.1"/>
</dbReference>
<dbReference type="HOGENOM" id="CLU_1785581_0_0_6"/>
<keyword evidence="4" id="KW-1185">Reference proteome</keyword>
<dbReference type="AlphaFoldDB" id="Q12J45"/>
<keyword evidence="2" id="KW-0472">Membrane</keyword>
<organism evidence="3 4">
    <name type="scientific">Shewanella denitrificans (strain OS217 / ATCC BAA-1090 / DSM 15013)</name>
    <dbReference type="NCBI Taxonomy" id="318161"/>
    <lineage>
        <taxon>Bacteria</taxon>
        <taxon>Pseudomonadati</taxon>
        <taxon>Pseudomonadota</taxon>
        <taxon>Gammaproteobacteria</taxon>
        <taxon>Alteromonadales</taxon>
        <taxon>Shewanellaceae</taxon>
        <taxon>Shewanella</taxon>
    </lineage>
</organism>
<keyword evidence="1" id="KW-0175">Coiled coil</keyword>
<gene>
    <name evidence="3" type="ordered locus">Sden_3255</name>
</gene>
<evidence type="ECO:0000256" key="1">
    <source>
        <dbReference type="SAM" id="Coils"/>
    </source>
</evidence>
<dbReference type="EMBL" id="CP000302">
    <property type="protein sequence ID" value="ABE56531.1"/>
    <property type="molecule type" value="Genomic_DNA"/>
</dbReference>
<evidence type="ECO:0000256" key="2">
    <source>
        <dbReference type="SAM" id="Phobius"/>
    </source>
</evidence>
<reference evidence="3 4" key="1">
    <citation type="submission" date="2006-03" db="EMBL/GenBank/DDBJ databases">
        <title>Complete sequence of Shewanella denitrificans OS217.</title>
        <authorList>
            <consortium name="US DOE Joint Genome Institute"/>
            <person name="Copeland A."/>
            <person name="Lucas S."/>
            <person name="Lapidus A."/>
            <person name="Barry K."/>
            <person name="Detter J.C."/>
            <person name="Glavina del Rio T."/>
            <person name="Hammon N."/>
            <person name="Israni S."/>
            <person name="Dalin E."/>
            <person name="Tice H."/>
            <person name="Pitluck S."/>
            <person name="Brettin T."/>
            <person name="Bruce D."/>
            <person name="Han C."/>
            <person name="Tapia R."/>
            <person name="Gilna P."/>
            <person name="Kiss H."/>
            <person name="Schmutz J."/>
            <person name="Larimer F."/>
            <person name="Land M."/>
            <person name="Hauser L."/>
            <person name="Kyrpides N."/>
            <person name="Lykidis A."/>
            <person name="Richardson P."/>
        </authorList>
    </citation>
    <scope>NUCLEOTIDE SEQUENCE [LARGE SCALE GENOMIC DNA]</scope>
    <source>
        <strain evidence="4">OS217 / ATCC BAA-1090 / DSM 15013</strain>
    </source>
</reference>
<dbReference type="Proteomes" id="UP000001982">
    <property type="component" value="Chromosome"/>
</dbReference>
<dbReference type="STRING" id="318161.Sden_3255"/>
<feature type="transmembrane region" description="Helical" evidence="2">
    <location>
        <begin position="9"/>
        <end position="28"/>
    </location>
</feature>
<keyword evidence="2" id="KW-1133">Transmembrane helix</keyword>
<name>Q12J45_SHEDO</name>
<feature type="coiled-coil region" evidence="1">
    <location>
        <begin position="28"/>
        <end position="69"/>
    </location>
</feature>
<protein>
    <submittedName>
        <fullName evidence="3">Uncharacterized protein</fullName>
    </submittedName>
</protein>
<dbReference type="OrthoDB" id="6292428at2"/>
<evidence type="ECO:0000313" key="4">
    <source>
        <dbReference type="Proteomes" id="UP000001982"/>
    </source>
</evidence>
<proteinExistence type="predicted"/>
<sequence>MFNSIKDTVFASVTLILLAIIGICYISIESLQARNALLNNDISELNVSNQALISNIESKEVQIARLKQHYEIVIALNAQHRKNLNDINATHKSRMDKANQLRSSNNEPTKDWANALLPVDAVQLLKSAHCQSGDTDQDGVCAPTS</sequence>
<dbReference type="eggNOG" id="ENOG503093D">
    <property type="taxonomic scope" value="Bacteria"/>
</dbReference>
<dbReference type="KEGG" id="sdn:Sden_3255"/>
<keyword evidence="2" id="KW-0812">Transmembrane</keyword>
<accession>Q12J45</accession>
<evidence type="ECO:0000313" key="3">
    <source>
        <dbReference type="EMBL" id="ABE56531.1"/>
    </source>
</evidence>